<feature type="transmembrane region" description="Helical" evidence="1">
    <location>
        <begin position="9"/>
        <end position="28"/>
    </location>
</feature>
<evidence type="ECO:0000313" key="2">
    <source>
        <dbReference type="EMBL" id="QSE76599.1"/>
    </source>
</evidence>
<keyword evidence="3" id="KW-1185">Reference proteome</keyword>
<keyword evidence="1" id="KW-0812">Transmembrane</keyword>
<accession>A0AA45KG15</accession>
<name>A0AA45KG15_9LACT</name>
<dbReference type="KEGG" id="lti:JW886_09140"/>
<dbReference type="RefSeq" id="WP_200407496.1">
    <property type="nucleotide sequence ID" value="NZ_BNDT01000005.1"/>
</dbReference>
<keyword evidence="1" id="KW-1133">Transmembrane helix</keyword>
<reference evidence="2 3" key="1">
    <citation type="submission" date="2021-02" db="EMBL/GenBank/DDBJ databases">
        <title>Complete genome sequence of Lactococcus lactis strain K_LL004.</title>
        <authorList>
            <person name="Kim H.B."/>
        </authorList>
    </citation>
    <scope>NUCLEOTIDE SEQUENCE [LARGE SCALE GENOMIC DNA]</scope>
    <source>
        <strain evidence="2 3">K_LL004</strain>
    </source>
</reference>
<gene>
    <name evidence="2" type="ORF">JW886_09140</name>
</gene>
<dbReference type="Proteomes" id="UP000663608">
    <property type="component" value="Chromosome"/>
</dbReference>
<dbReference type="EMBL" id="CP070872">
    <property type="protein sequence ID" value="QSE76599.1"/>
    <property type="molecule type" value="Genomic_DNA"/>
</dbReference>
<evidence type="ECO:0000256" key="1">
    <source>
        <dbReference type="SAM" id="Phobius"/>
    </source>
</evidence>
<dbReference type="AlphaFoldDB" id="A0AA45KG15"/>
<proteinExistence type="predicted"/>
<feature type="transmembrane region" description="Helical" evidence="1">
    <location>
        <begin position="34"/>
        <end position="52"/>
    </location>
</feature>
<evidence type="ECO:0000313" key="3">
    <source>
        <dbReference type="Proteomes" id="UP000663608"/>
    </source>
</evidence>
<organism evidence="2 3">
    <name type="scientific">Lactococcus taiwanensis</name>
    <dbReference type="NCBI Taxonomy" id="1151742"/>
    <lineage>
        <taxon>Bacteria</taxon>
        <taxon>Bacillati</taxon>
        <taxon>Bacillota</taxon>
        <taxon>Bacilli</taxon>
        <taxon>Lactobacillales</taxon>
        <taxon>Streptococcaceae</taxon>
        <taxon>Lactococcus</taxon>
    </lineage>
</organism>
<keyword evidence="1" id="KW-0472">Membrane</keyword>
<protein>
    <submittedName>
        <fullName evidence="2">Uncharacterized protein</fullName>
    </submittedName>
</protein>
<sequence length="83" mass="9333">MKKRFKREAGLAVAVALVCQLLAMFAFSSKTADFWLNLITVLALALAIVFGVRSATVVEHQREGEAWKNIIEEELHEEKSTEK</sequence>